<feature type="domain" description="C2H2-type" evidence="11">
    <location>
        <begin position="128"/>
        <end position="155"/>
    </location>
</feature>
<dbReference type="AlphaFoldDB" id="A0AAV2S4F5"/>
<keyword evidence="2" id="KW-0479">Metal-binding</keyword>
<comment type="caution">
    <text evidence="12">The sequence shown here is derived from an EMBL/GenBank/DDBJ whole genome shotgun (WGS) entry which is preliminary data.</text>
</comment>
<feature type="non-terminal residue" evidence="12">
    <location>
        <position position="301"/>
    </location>
</feature>
<dbReference type="SMART" id="SM00355">
    <property type="entry name" value="ZnF_C2H2"/>
    <property type="match status" value="3"/>
</dbReference>
<evidence type="ECO:0000256" key="5">
    <source>
        <dbReference type="ARBA" id="ARBA00022833"/>
    </source>
</evidence>
<dbReference type="Pfam" id="PF00096">
    <property type="entry name" value="zf-C2H2"/>
    <property type="match status" value="3"/>
</dbReference>
<keyword evidence="5" id="KW-0862">Zinc</keyword>
<evidence type="ECO:0000256" key="9">
    <source>
        <dbReference type="PROSITE-ProRule" id="PRU00042"/>
    </source>
</evidence>
<dbReference type="FunFam" id="3.30.160.60:FF:000311">
    <property type="entry name" value="protein odd-skipped-related 2 isoform X1"/>
    <property type="match status" value="1"/>
</dbReference>
<evidence type="ECO:0000259" key="11">
    <source>
        <dbReference type="PROSITE" id="PS50157"/>
    </source>
</evidence>
<evidence type="ECO:0000313" key="12">
    <source>
        <dbReference type="EMBL" id="CAL4153851.1"/>
    </source>
</evidence>
<evidence type="ECO:0000256" key="4">
    <source>
        <dbReference type="ARBA" id="ARBA00022771"/>
    </source>
</evidence>
<dbReference type="GO" id="GO:0008270">
    <property type="term" value="F:zinc ion binding"/>
    <property type="evidence" value="ECO:0007669"/>
    <property type="project" value="UniProtKB-KW"/>
</dbReference>
<protein>
    <recommendedName>
        <fullName evidence="11">C2H2-type domain-containing protein</fullName>
    </recommendedName>
</protein>
<dbReference type="GO" id="GO:0005634">
    <property type="term" value="C:nucleus"/>
    <property type="evidence" value="ECO:0007669"/>
    <property type="project" value="UniProtKB-SubCell"/>
</dbReference>
<dbReference type="FunFam" id="3.30.160.60:FF:002571">
    <property type="entry name" value="Protein odd-skipped-related 2"/>
    <property type="match status" value="1"/>
</dbReference>
<feature type="domain" description="C2H2-type" evidence="11">
    <location>
        <begin position="184"/>
        <end position="211"/>
    </location>
</feature>
<proteinExistence type="predicted"/>
<feature type="region of interest" description="Disordered" evidence="10">
    <location>
        <begin position="209"/>
        <end position="236"/>
    </location>
</feature>
<dbReference type="Proteomes" id="UP001497623">
    <property type="component" value="Unassembled WGS sequence"/>
</dbReference>
<name>A0AAV2S4F5_MEGNR</name>
<dbReference type="EMBL" id="CAXKWB010039882">
    <property type="protein sequence ID" value="CAL4153851.1"/>
    <property type="molecule type" value="Genomic_DNA"/>
</dbReference>
<comment type="subcellular location">
    <subcellularLocation>
        <location evidence="1">Nucleus</location>
    </subcellularLocation>
</comment>
<reference evidence="12 13" key="1">
    <citation type="submission" date="2024-05" db="EMBL/GenBank/DDBJ databases">
        <authorList>
            <person name="Wallberg A."/>
        </authorList>
    </citation>
    <scope>NUCLEOTIDE SEQUENCE [LARGE SCALE GENOMIC DNA]</scope>
</reference>
<evidence type="ECO:0000256" key="8">
    <source>
        <dbReference type="ARBA" id="ARBA00023242"/>
    </source>
</evidence>
<evidence type="ECO:0000256" key="6">
    <source>
        <dbReference type="ARBA" id="ARBA00023015"/>
    </source>
</evidence>
<dbReference type="PANTHER" id="PTHR14196">
    <property type="entry name" value="ODD-SKIPPED - RELATED"/>
    <property type="match status" value="1"/>
</dbReference>
<dbReference type="PANTHER" id="PTHR14196:SF0">
    <property type="entry name" value="PROTEIN BOWEL"/>
    <property type="match status" value="1"/>
</dbReference>
<gene>
    <name evidence="12" type="ORF">MNOR_LOCUS31240</name>
</gene>
<dbReference type="SUPFAM" id="SSF57667">
    <property type="entry name" value="beta-beta-alpha zinc fingers"/>
    <property type="match status" value="2"/>
</dbReference>
<dbReference type="GO" id="GO:0000977">
    <property type="term" value="F:RNA polymerase II transcription regulatory region sequence-specific DNA binding"/>
    <property type="evidence" value="ECO:0007669"/>
    <property type="project" value="TreeGrafter"/>
</dbReference>
<organism evidence="12 13">
    <name type="scientific">Meganyctiphanes norvegica</name>
    <name type="common">Northern krill</name>
    <name type="synonym">Thysanopoda norvegica</name>
    <dbReference type="NCBI Taxonomy" id="48144"/>
    <lineage>
        <taxon>Eukaryota</taxon>
        <taxon>Metazoa</taxon>
        <taxon>Ecdysozoa</taxon>
        <taxon>Arthropoda</taxon>
        <taxon>Crustacea</taxon>
        <taxon>Multicrustacea</taxon>
        <taxon>Malacostraca</taxon>
        <taxon>Eumalacostraca</taxon>
        <taxon>Eucarida</taxon>
        <taxon>Euphausiacea</taxon>
        <taxon>Euphausiidae</taxon>
        <taxon>Meganyctiphanes</taxon>
    </lineage>
</organism>
<keyword evidence="13" id="KW-1185">Reference proteome</keyword>
<keyword evidence="8" id="KW-0539">Nucleus</keyword>
<keyword evidence="7" id="KW-0804">Transcription</keyword>
<keyword evidence="6" id="KW-0805">Transcription regulation</keyword>
<dbReference type="InterPro" id="IPR050717">
    <property type="entry name" value="C2H2-ZF_Transcription_Reg"/>
</dbReference>
<evidence type="ECO:0000256" key="2">
    <source>
        <dbReference type="ARBA" id="ARBA00022723"/>
    </source>
</evidence>
<evidence type="ECO:0000313" key="13">
    <source>
        <dbReference type="Proteomes" id="UP001497623"/>
    </source>
</evidence>
<evidence type="ECO:0000256" key="3">
    <source>
        <dbReference type="ARBA" id="ARBA00022737"/>
    </source>
</evidence>
<accession>A0AAV2S4F5</accession>
<keyword evidence="4 9" id="KW-0863">Zinc-finger</keyword>
<dbReference type="Gene3D" id="3.30.160.60">
    <property type="entry name" value="Classic Zinc Finger"/>
    <property type="match status" value="3"/>
</dbReference>
<evidence type="ECO:0000256" key="1">
    <source>
        <dbReference type="ARBA" id="ARBA00004123"/>
    </source>
</evidence>
<dbReference type="PROSITE" id="PS00028">
    <property type="entry name" value="ZINC_FINGER_C2H2_1"/>
    <property type="match status" value="3"/>
</dbReference>
<dbReference type="GO" id="GO:0000981">
    <property type="term" value="F:DNA-binding transcription factor activity, RNA polymerase II-specific"/>
    <property type="evidence" value="ECO:0007669"/>
    <property type="project" value="TreeGrafter"/>
</dbReference>
<sequence>MPTVFETWRVKEQTMERASVMTARPEPPSGLTHKLGLGGGVLGSAFTPLSRVAPTLSFLQSLQPATHGPPFTVGTTGPVMDPRMVAMLHSYGNALPFGHLPWAGMGDLALSHLLLNPGGRLCRPKKRYICKYCHREFTKSYNLLIHERTHTDERPFPCDVCGKAFRRQDHLRDHKYIHSKDKPFKCDVCDKGFCQARTLAVHKAQHAHETAHYAPSSPGNDTDGKGTPQVSSTPHIVSPGEIRLTKVIGNDEDLEILTTVPEEEDAMQTTVVPEDEVIQKLTESLTVTPKRRGFSIADIMK</sequence>
<dbReference type="InterPro" id="IPR036236">
    <property type="entry name" value="Znf_C2H2_sf"/>
</dbReference>
<dbReference type="InterPro" id="IPR013087">
    <property type="entry name" value="Znf_C2H2_type"/>
</dbReference>
<dbReference type="PROSITE" id="PS50157">
    <property type="entry name" value="ZINC_FINGER_C2H2_2"/>
    <property type="match status" value="3"/>
</dbReference>
<dbReference type="FunFam" id="3.30.160.60:FF:001840">
    <property type="entry name" value="Paternally-expressed gene 3 protein"/>
    <property type="match status" value="1"/>
</dbReference>
<evidence type="ECO:0000256" key="7">
    <source>
        <dbReference type="ARBA" id="ARBA00023163"/>
    </source>
</evidence>
<evidence type="ECO:0000256" key="10">
    <source>
        <dbReference type="SAM" id="MobiDB-lite"/>
    </source>
</evidence>
<keyword evidence="3" id="KW-0677">Repeat</keyword>
<feature type="domain" description="C2H2-type" evidence="11">
    <location>
        <begin position="156"/>
        <end position="183"/>
    </location>
</feature>